<feature type="transmembrane region" description="Helical" evidence="1">
    <location>
        <begin position="109"/>
        <end position="128"/>
    </location>
</feature>
<comment type="caution">
    <text evidence="2">The sequence shown here is derived from an EMBL/GenBank/DDBJ whole genome shotgun (WGS) entry which is preliminary data.</text>
</comment>
<feature type="transmembrane region" description="Helical" evidence="1">
    <location>
        <begin position="7"/>
        <end position="29"/>
    </location>
</feature>
<organism evidence="2 3">
    <name type="scientific">Aquicoccus porphyridii</name>
    <dbReference type="NCBI Taxonomy" id="1852029"/>
    <lineage>
        <taxon>Bacteria</taxon>
        <taxon>Pseudomonadati</taxon>
        <taxon>Pseudomonadota</taxon>
        <taxon>Alphaproteobacteria</taxon>
        <taxon>Rhodobacterales</taxon>
        <taxon>Paracoccaceae</taxon>
        <taxon>Aquicoccus</taxon>
    </lineage>
</organism>
<proteinExistence type="predicted"/>
<evidence type="ECO:0008006" key="4">
    <source>
        <dbReference type="Google" id="ProtNLM"/>
    </source>
</evidence>
<dbReference type="AlphaFoldDB" id="A0A5A9ZU96"/>
<evidence type="ECO:0000256" key="1">
    <source>
        <dbReference type="SAM" id="Phobius"/>
    </source>
</evidence>
<protein>
    <recommendedName>
        <fullName evidence="4">DoxX family protein</fullName>
    </recommendedName>
</protein>
<name>A0A5A9ZU96_9RHOB</name>
<feature type="transmembrane region" description="Helical" evidence="1">
    <location>
        <begin position="74"/>
        <end position="89"/>
    </location>
</feature>
<keyword evidence="1" id="KW-1133">Transmembrane helix</keyword>
<accession>A0A5A9ZU96</accession>
<dbReference type="EMBL" id="VINQ01000001">
    <property type="protein sequence ID" value="KAA0920938.1"/>
    <property type="molecule type" value="Genomic_DNA"/>
</dbReference>
<gene>
    <name evidence="2" type="ORF">FLO80_01825</name>
</gene>
<keyword evidence="1" id="KW-0472">Membrane</keyword>
<dbReference type="Proteomes" id="UP000325291">
    <property type="component" value="Unassembled WGS sequence"/>
</dbReference>
<feature type="transmembrane region" description="Helical" evidence="1">
    <location>
        <begin position="49"/>
        <end position="67"/>
    </location>
</feature>
<evidence type="ECO:0000313" key="2">
    <source>
        <dbReference type="EMBL" id="KAA0920938.1"/>
    </source>
</evidence>
<dbReference type="RefSeq" id="WP_111362040.1">
    <property type="nucleotide sequence ID" value="NZ_VINQ01000001.1"/>
</dbReference>
<reference evidence="2 3" key="1">
    <citation type="submission" date="2019-07" db="EMBL/GenBank/DDBJ databases">
        <title>Aquicoccus porphyridii gen. nov., sp. nov., isolated from a small marine red alga, Porphyridium marinum.</title>
        <authorList>
            <person name="Liu L."/>
        </authorList>
    </citation>
    <scope>NUCLEOTIDE SEQUENCE [LARGE SCALE GENOMIC DNA]</scope>
    <source>
        <strain evidence="2 3">L1 8-17</strain>
    </source>
</reference>
<keyword evidence="1" id="KW-0812">Transmembrane</keyword>
<keyword evidence="3" id="KW-1185">Reference proteome</keyword>
<evidence type="ECO:0000313" key="3">
    <source>
        <dbReference type="Proteomes" id="UP000325291"/>
    </source>
</evidence>
<sequence>MKHLSPIVGLVSRLYLAGFFLAYVVQFKLGPHPEWLAKAFPTHFNGTPNWQDEAVALLLFIIALWLIAGIRSRIVGLIGFVLCSGSAILRHDAPLEALSPLAWSPDRMAALAAVLMLALVGGGKWRLFPGGWSFGNVT</sequence>